<dbReference type="AlphaFoldDB" id="A0A0A8VJG8"/>
<protein>
    <submittedName>
        <fullName evidence="1">Uncharacterized protein</fullName>
    </submittedName>
</protein>
<organism evidence="1">
    <name type="scientific">Yersinia ruckeri</name>
    <dbReference type="NCBI Taxonomy" id="29486"/>
    <lineage>
        <taxon>Bacteria</taxon>
        <taxon>Pseudomonadati</taxon>
        <taxon>Pseudomonadota</taxon>
        <taxon>Gammaproteobacteria</taxon>
        <taxon>Enterobacterales</taxon>
        <taxon>Yersiniaceae</taxon>
        <taxon>Yersinia</taxon>
    </lineage>
</organism>
<sequence length="43" mass="4538">MIAGANFCLLLLLQALRLASQQIATANNPGLITCIGNAIDLFH</sequence>
<dbReference type="EMBL" id="LN681231">
    <property type="protein sequence ID" value="CEK28538.1"/>
    <property type="molecule type" value="Genomic_DNA"/>
</dbReference>
<reference evidence="1" key="1">
    <citation type="journal article" date="2015" name="Genome Announc.">
        <title>Complete Genome Sequence of Yersinia ruckeri Strain CSF007-82, Etiologic Agent of Red Mouth Disease in Salmonid Fish.</title>
        <authorList>
            <person name="Nelson M.C."/>
            <person name="LaPatra S.E."/>
            <person name="Welch T.J."/>
            <person name="Graf J."/>
        </authorList>
    </citation>
    <scope>NUCLEOTIDE SEQUENCE</scope>
    <source>
        <strain evidence="1">CSF007-82</strain>
    </source>
</reference>
<name>A0A0A8VJG8_YERRU</name>
<proteinExistence type="predicted"/>
<gene>
    <name evidence="1" type="ORF">CSF007_14030</name>
</gene>
<accession>A0A0A8VJG8</accession>
<evidence type="ECO:0000313" key="1">
    <source>
        <dbReference type="EMBL" id="CEK28538.1"/>
    </source>
</evidence>